<dbReference type="PANTHER" id="PTHR36214:SF3">
    <property type="entry name" value="ACETYL-COA DECARBONYLASE_SYNTHASE COMPLEX SUBUNIT GAMMA"/>
    <property type="match status" value="1"/>
</dbReference>
<sequence>MALTGIQILKMLPKKNCGECDIPTCLAFAMKVAAGQAEIETCPYVSEEAKQTIGEASAPPIRTIKLGSGEAAFTAGGETCLFRHEKRFENPTGIAIMVSTGDSDADVDGKIHRFNVMEFERVGVIMRANLIAVKDDSGDGTAFTALVTKVIDQAPKAAVILMSENVDNMKDAAAACGDRTPLLFGATADNWQAMGELAKAVNCPLGVKGRNLDDLVETAENLVKAGVKDMIIDTGARTLRAAFEDNVVARRSAVKEKFKPLGFPTITFPCEMAAGDVMMEAMIASVLMAKYSGIVVLSDIQGDIIFPLFLEQLNIFTDPQRPMVVQEDIYPIGGPDENSPVMITCNFSLTYFIVSGEIEGSKVPSWLLIKDTEGLSVLTAWAAGKFGADLIAQFVNKSGIADKVKKHELIIPGYLATIKGELEEELPDWTITIGPREAGHLPAFLKEWSPVA</sequence>
<dbReference type="InterPro" id="IPR007202">
    <property type="entry name" value="4Fe-4S_dom"/>
</dbReference>
<name>A0A3B0VEI8_9ZZZZ</name>
<dbReference type="Gene3D" id="3.40.50.11600">
    <property type="match status" value="1"/>
</dbReference>
<dbReference type="GO" id="GO:0046872">
    <property type="term" value="F:metal ion binding"/>
    <property type="evidence" value="ECO:0007669"/>
    <property type="project" value="UniProtKB-KW"/>
</dbReference>
<proteinExistence type="predicted"/>
<organism evidence="6">
    <name type="scientific">hydrothermal vent metagenome</name>
    <dbReference type="NCBI Taxonomy" id="652676"/>
    <lineage>
        <taxon>unclassified sequences</taxon>
        <taxon>metagenomes</taxon>
        <taxon>ecological metagenomes</taxon>
    </lineage>
</organism>
<evidence type="ECO:0000256" key="2">
    <source>
        <dbReference type="ARBA" id="ARBA00022723"/>
    </source>
</evidence>
<dbReference type="InterPro" id="IPR051069">
    <property type="entry name" value="ACDS_complex_subunit"/>
</dbReference>
<accession>A0A3B0VEI8</accession>
<reference evidence="6" key="1">
    <citation type="submission" date="2018-06" db="EMBL/GenBank/DDBJ databases">
        <authorList>
            <person name="Zhirakovskaya E."/>
        </authorList>
    </citation>
    <scope>NUCLEOTIDE SEQUENCE</scope>
</reference>
<gene>
    <name evidence="6" type="ORF">MNBD_DELTA04-1768</name>
</gene>
<keyword evidence="2" id="KW-0479">Metal-binding</keyword>
<dbReference type="Gene3D" id="3.20.20.20">
    <property type="entry name" value="Dihydropteroate synthase-like"/>
    <property type="match status" value="1"/>
</dbReference>
<evidence type="ECO:0000256" key="1">
    <source>
        <dbReference type="ARBA" id="ARBA00022485"/>
    </source>
</evidence>
<dbReference type="InterPro" id="IPR011005">
    <property type="entry name" value="Dihydropteroate_synth-like_sf"/>
</dbReference>
<evidence type="ECO:0000259" key="5">
    <source>
        <dbReference type="PROSITE" id="PS51656"/>
    </source>
</evidence>
<evidence type="ECO:0000256" key="3">
    <source>
        <dbReference type="ARBA" id="ARBA00023004"/>
    </source>
</evidence>
<dbReference type="InterPro" id="IPR016041">
    <property type="entry name" value="Ac-CoA_synth_d_su_TIM-brl"/>
</dbReference>
<protein>
    <submittedName>
        <fullName evidence="6">Acetyl-CoA synthase corrinoid iron-sulfur protein, large subunit</fullName>
    </submittedName>
</protein>
<keyword evidence="1" id="KW-0004">4Fe-4S</keyword>
<dbReference type="PROSITE" id="PS51656">
    <property type="entry name" value="4FE4S"/>
    <property type="match status" value="1"/>
</dbReference>
<dbReference type="EMBL" id="UOEY01000040">
    <property type="protein sequence ID" value="VAW37362.1"/>
    <property type="molecule type" value="Genomic_DNA"/>
</dbReference>
<evidence type="ECO:0000256" key="4">
    <source>
        <dbReference type="ARBA" id="ARBA00023014"/>
    </source>
</evidence>
<keyword evidence="4" id="KW-0411">Iron-sulfur</keyword>
<keyword evidence="3" id="KW-0408">Iron</keyword>
<dbReference type="Pfam" id="PF04060">
    <property type="entry name" value="FeS"/>
    <property type="match status" value="1"/>
</dbReference>
<dbReference type="GO" id="GO:0051539">
    <property type="term" value="F:4 iron, 4 sulfur cluster binding"/>
    <property type="evidence" value="ECO:0007669"/>
    <property type="project" value="UniProtKB-KW"/>
</dbReference>
<dbReference type="AlphaFoldDB" id="A0A3B0VEI8"/>
<feature type="domain" description="4Fe-4S" evidence="5">
    <location>
        <begin position="1"/>
        <end position="59"/>
    </location>
</feature>
<dbReference type="Pfam" id="PF03599">
    <property type="entry name" value="CdhD"/>
    <property type="match status" value="1"/>
</dbReference>
<evidence type="ECO:0000313" key="6">
    <source>
        <dbReference type="EMBL" id="VAW37362.1"/>
    </source>
</evidence>
<dbReference type="PANTHER" id="PTHR36214">
    <property type="match status" value="1"/>
</dbReference>
<dbReference type="NCBIfam" id="NF003195">
    <property type="entry name" value="PRK04165.1"/>
    <property type="match status" value="1"/>
</dbReference>